<comment type="caution">
    <text evidence="3">The sequence shown here is derived from an EMBL/GenBank/DDBJ whole genome shotgun (WGS) entry which is preliminary data.</text>
</comment>
<accession>A0A5T7Y4X9</accession>
<gene>
    <name evidence="3" type="ORF">DOF78_24310</name>
</gene>
<feature type="region of interest" description="Disordered" evidence="1">
    <location>
        <begin position="1"/>
        <end position="36"/>
    </location>
</feature>
<protein>
    <submittedName>
        <fullName evidence="3">Uncharacterized protein</fullName>
    </submittedName>
</protein>
<evidence type="ECO:0000256" key="1">
    <source>
        <dbReference type="SAM" id="MobiDB-lite"/>
    </source>
</evidence>
<feature type="transmembrane region" description="Helical" evidence="2">
    <location>
        <begin position="43"/>
        <end position="61"/>
    </location>
</feature>
<keyword evidence="2" id="KW-1133">Transmembrane helix</keyword>
<proteinExistence type="predicted"/>
<keyword evidence="2" id="KW-0812">Transmembrane</keyword>
<feature type="non-terminal residue" evidence="3">
    <location>
        <position position="1"/>
    </location>
</feature>
<name>A0A5T7Y4X9_SALER</name>
<sequence>PHSRPAPRVTVPSARQTASLSSAGRPGSLPAGACPHTPRAPRVFCLLLLLMIVIFVFSIPAKTDLRISLTQNKENR</sequence>
<organism evidence="3">
    <name type="scientific">Salmonella enterica</name>
    <name type="common">Salmonella choleraesuis</name>
    <dbReference type="NCBI Taxonomy" id="28901"/>
    <lineage>
        <taxon>Bacteria</taxon>
        <taxon>Pseudomonadati</taxon>
        <taxon>Pseudomonadota</taxon>
        <taxon>Gammaproteobacteria</taxon>
        <taxon>Enterobacterales</taxon>
        <taxon>Enterobacteriaceae</taxon>
        <taxon>Salmonella</taxon>
    </lineage>
</organism>
<feature type="compositionally biased region" description="Polar residues" evidence="1">
    <location>
        <begin position="13"/>
        <end position="22"/>
    </location>
</feature>
<dbReference type="AlphaFoldDB" id="A0A5T7Y4X9"/>
<evidence type="ECO:0000256" key="2">
    <source>
        <dbReference type="SAM" id="Phobius"/>
    </source>
</evidence>
<dbReference type="EMBL" id="AAGFHZ010000051">
    <property type="protein sequence ID" value="EBN2829635.1"/>
    <property type="molecule type" value="Genomic_DNA"/>
</dbReference>
<keyword evidence="2" id="KW-0472">Membrane</keyword>
<reference evidence="3" key="1">
    <citation type="submission" date="2018-06" db="EMBL/GenBank/DDBJ databases">
        <authorList>
            <consortium name="PulseNet: The National Subtyping Network for Foodborne Disease Surveillance"/>
            <person name="Tarr C.L."/>
            <person name="Trees E."/>
            <person name="Katz L.S."/>
            <person name="Carleton-Romer H.A."/>
            <person name="Stroika S."/>
            <person name="Kucerova Z."/>
            <person name="Roache K.F."/>
            <person name="Sabol A.L."/>
            <person name="Besser J."/>
            <person name="Gerner-Smidt P."/>
        </authorList>
    </citation>
    <scope>NUCLEOTIDE SEQUENCE</scope>
    <source>
        <strain evidence="3">PNUSAS042910</strain>
    </source>
</reference>
<evidence type="ECO:0000313" key="3">
    <source>
        <dbReference type="EMBL" id="EBN2829635.1"/>
    </source>
</evidence>